<evidence type="ECO:0000313" key="7">
    <source>
        <dbReference type="EMBL" id="KAK2551103.1"/>
    </source>
</evidence>
<dbReference type="InterPro" id="IPR006612">
    <property type="entry name" value="THAP_Znf"/>
</dbReference>
<dbReference type="Pfam" id="PF05485">
    <property type="entry name" value="THAP"/>
    <property type="match status" value="1"/>
</dbReference>
<dbReference type="SMART" id="SM00980">
    <property type="entry name" value="THAP"/>
    <property type="match status" value="1"/>
</dbReference>
<dbReference type="SUPFAM" id="SSF57716">
    <property type="entry name" value="Glucocorticoid receptor-like (DNA-binding domain)"/>
    <property type="match status" value="1"/>
</dbReference>
<feature type="domain" description="THAP-type" evidence="6">
    <location>
        <begin position="1"/>
        <end position="86"/>
    </location>
</feature>
<organism evidence="7 8">
    <name type="scientific">Acropora cervicornis</name>
    <name type="common">Staghorn coral</name>
    <dbReference type="NCBI Taxonomy" id="6130"/>
    <lineage>
        <taxon>Eukaryota</taxon>
        <taxon>Metazoa</taxon>
        <taxon>Cnidaria</taxon>
        <taxon>Anthozoa</taxon>
        <taxon>Hexacorallia</taxon>
        <taxon>Scleractinia</taxon>
        <taxon>Astrocoeniina</taxon>
        <taxon>Acroporidae</taxon>
        <taxon>Acropora</taxon>
    </lineage>
</organism>
<keyword evidence="3" id="KW-0862">Zinc</keyword>
<evidence type="ECO:0000256" key="5">
    <source>
        <dbReference type="PROSITE-ProRule" id="PRU00309"/>
    </source>
</evidence>
<evidence type="ECO:0000256" key="4">
    <source>
        <dbReference type="ARBA" id="ARBA00023125"/>
    </source>
</evidence>
<keyword evidence="4 5" id="KW-0238">DNA-binding</keyword>
<evidence type="ECO:0000259" key="6">
    <source>
        <dbReference type="PROSITE" id="PS50950"/>
    </source>
</evidence>
<sequence>MLACRCVVQDWGNKSNPRIGISLHTPKSNYELAKWKSFARTHGSNFSPMGLFKICSVHFSSDCFERTIHIEGAPRRLITGTIPTIWKPSVESKTSAISVRSRRPKPFRYCSRDF</sequence>
<dbReference type="GO" id="GO:0008270">
    <property type="term" value="F:zinc ion binding"/>
    <property type="evidence" value="ECO:0007669"/>
    <property type="project" value="UniProtKB-KW"/>
</dbReference>
<accession>A0AAD9UV54</accession>
<dbReference type="EMBL" id="JARQWQ010000101">
    <property type="protein sequence ID" value="KAK2551103.1"/>
    <property type="molecule type" value="Genomic_DNA"/>
</dbReference>
<protein>
    <recommendedName>
        <fullName evidence="6">THAP-type domain-containing protein</fullName>
    </recommendedName>
</protein>
<comment type="caution">
    <text evidence="7">The sequence shown here is derived from an EMBL/GenBank/DDBJ whole genome shotgun (WGS) entry which is preliminary data.</text>
</comment>
<evidence type="ECO:0000313" key="8">
    <source>
        <dbReference type="Proteomes" id="UP001249851"/>
    </source>
</evidence>
<dbReference type="Proteomes" id="UP001249851">
    <property type="component" value="Unassembled WGS sequence"/>
</dbReference>
<evidence type="ECO:0000256" key="3">
    <source>
        <dbReference type="ARBA" id="ARBA00022833"/>
    </source>
</evidence>
<reference evidence="7" key="1">
    <citation type="journal article" date="2023" name="G3 (Bethesda)">
        <title>Whole genome assembly and annotation of the endangered Caribbean coral Acropora cervicornis.</title>
        <authorList>
            <person name="Selwyn J.D."/>
            <person name="Vollmer S.V."/>
        </authorList>
    </citation>
    <scope>NUCLEOTIDE SEQUENCE</scope>
    <source>
        <strain evidence="7">K2</strain>
    </source>
</reference>
<proteinExistence type="predicted"/>
<name>A0AAD9UV54_ACRCE</name>
<keyword evidence="1" id="KW-0479">Metal-binding</keyword>
<keyword evidence="8" id="KW-1185">Reference proteome</keyword>
<evidence type="ECO:0000256" key="1">
    <source>
        <dbReference type="ARBA" id="ARBA00022723"/>
    </source>
</evidence>
<evidence type="ECO:0000256" key="2">
    <source>
        <dbReference type="ARBA" id="ARBA00022771"/>
    </source>
</evidence>
<dbReference type="PROSITE" id="PS50950">
    <property type="entry name" value="ZF_THAP"/>
    <property type="match status" value="1"/>
</dbReference>
<reference evidence="7" key="2">
    <citation type="journal article" date="2023" name="Science">
        <title>Genomic signatures of disease resistance in endangered staghorn corals.</title>
        <authorList>
            <person name="Vollmer S.V."/>
            <person name="Selwyn J.D."/>
            <person name="Despard B.A."/>
            <person name="Roesel C.L."/>
        </authorList>
    </citation>
    <scope>NUCLEOTIDE SEQUENCE</scope>
    <source>
        <strain evidence="7">K2</strain>
    </source>
</reference>
<keyword evidence="2 5" id="KW-0863">Zinc-finger</keyword>
<dbReference type="AlphaFoldDB" id="A0AAD9UV54"/>
<gene>
    <name evidence="7" type="ORF">P5673_028028</name>
</gene>
<dbReference type="GO" id="GO:0003677">
    <property type="term" value="F:DNA binding"/>
    <property type="evidence" value="ECO:0007669"/>
    <property type="project" value="UniProtKB-UniRule"/>
</dbReference>